<evidence type="ECO:0000256" key="2">
    <source>
        <dbReference type="SAM" id="MobiDB-lite"/>
    </source>
</evidence>
<feature type="domain" description="Pyruvate:ferredoxin oxidoreductase core" evidence="4">
    <location>
        <begin position="260"/>
        <end position="344"/>
    </location>
</feature>
<keyword evidence="6" id="KW-1185">Reference proteome</keyword>
<evidence type="ECO:0000259" key="3">
    <source>
        <dbReference type="Pfam" id="PF01855"/>
    </source>
</evidence>
<gene>
    <name evidence="5" type="ORF">AB0C36_33465</name>
</gene>
<organism evidence="5 6">
    <name type="scientific">Streptodolium elevatio</name>
    <dbReference type="NCBI Taxonomy" id="3157996"/>
    <lineage>
        <taxon>Bacteria</taxon>
        <taxon>Bacillati</taxon>
        <taxon>Actinomycetota</taxon>
        <taxon>Actinomycetes</taxon>
        <taxon>Kitasatosporales</taxon>
        <taxon>Streptomycetaceae</taxon>
        <taxon>Streptodolium</taxon>
    </lineage>
</organism>
<evidence type="ECO:0000256" key="1">
    <source>
        <dbReference type="ARBA" id="ARBA00023002"/>
    </source>
</evidence>
<dbReference type="EMBL" id="JBEZFP010000121">
    <property type="protein sequence ID" value="MEU8138397.1"/>
    <property type="molecule type" value="Genomic_DNA"/>
</dbReference>
<dbReference type="Gene3D" id="3.40.50.970">
    <property type="match status" value="1"/>
</dbReference>
<dbReference type="InterPro" id="IPR029061">
    <property type="entry name" value="THDP-binding"/>
</dbReference>
<evidence type="ECO:0000259" key="4">
    <source>
        <dbReference type="Pfam" id="PF17147"/>
    </source>
</evidence>
<feature type="domain" description="Pyruvate flavodoxin/ferredoxin oxidoreductase pyrimidine binding" evidence="3">
    <location>
        <begin position="24"/>
        <end position="183"/>
    </location>
</feature>
<dbReference type="PANTHER" id="PTHR43088">
    <property type="entry name" value="SUBUNIT OF PYRUVATE:FLAVODOXIN OXIDOREDUCTASE-RELATED"/>
    <property type="match status" value="1"/>
</dbReference>
<evidence type="ECO:0000313" key="5">
    <source>
        <dbReference type="EMBL" id="MEU8138397.1"/>
    </source>
</evidence>
<feature type="compositionally biased region" description="Polar residues" evidence="2">
    <location>
        <begin position="375"/>
        <end position="387"/>
    </location>
</feature>
<accession>A0ABV3DT39</accession>
<dbReference type="SUPFAM" id="SSF52518">
    <property type="entry name" value="Thiamin diphosphate-binding fold (THDP-binding)"/>
    <property type="match status" value="1"/>
</dbReference>
<dbReference type="InterPro" id="IPR052368">
    <property type="entry name" value="2-oxoacid_oxidoreductase"/>
</dbReference>
<dbReference type="InterPro" id="IPR009014">
    <property type="entry name" value="Transketo_C/PFOR_II"/>
</dbReference>
<evidence type="ECO:0000313" key="6">
    <source>
        <dbReference type="Proteomes" id="UP001551482"/>
    </source>
</evidence>
<protein>
    <submittedName>
        <fullName evidence="5">Uncharacterized protein</fullName>
    </submittedName>
</protein>
<reference evidence="5 6" key="1">
    <citation type="submission" date="2024-06" db="EMBL/GenBank/DDBJ databases">
        <title>The Natural Products Discovery Center: Release of the First 8490 Sequenced Strains for Exploring Actinobacteria Biosynthetic Diversity.</title>
        <authorList>
            <person name="Kalkreuter E."/>
            <person name="Kautsar S.A."/>
            <person name="Yang D."/>
            <person name="Bader C.D."/>
            <person name="Teijaro C.N."/>
            <person name="Fluegel L."/>
            <person name="Davis C.M."/>
            <person name="Simpson J.R."/>
            <person name="Lauterbach L."/>
            <person name="Steele A.D."/>
            <person name="Gui C."/>
            <person name="Meng S."/>
            <person name="Li G."/>
            <person name="Viehrig K."/>
            <person name="Ye F."/>
            <person name="Su P."/>
            <person name="Kiefer A.F."/>
            <person name="Nichols A."/>
            <person name="Cepeda A.J."/>
            <person name="Yan W."/>
            <person name="Fan B."/>
            <person name="Jiang Y."/>
            <person name="Adhikari A."/>
            <person name="Zheng C.-J."/>
            <person name="Schuster L."/>
            <person name="Cowan T.M."/>
            <person name="Smanski M.J."/>
            <person name="Chevrette M.G."/>
            <person name="De Carvalho L.P.S."/>
            <person name="Shen B."/>
        </authorList>
    </citation>
    <scope>NUCLEOTIDE SEQUENCE [LARGE SCALE GENOMIC DNA]</scope>
    <source>
        <strain evidence="5 6">NPDC048946</strain>
    </source>
</reference>
<proteinExistence type="predicted"/>
<dbReference type="Gene3D" id="3.40.50.920">
    <property type="match status" value="1"/>
</dbReference>
<dbReference type="SUPFAM" id="SSF52922">
    <property type="entry name" value="TK C-terminal domain-like"/>
    <property type="match status" value="1"/>
</dbReference>
<dbReference type="Proteomes" id="UP001551482">
    <property type="component" value="Unassembled WGS sequence"/>
</dbReference>
<keyword evidence="1" id="KW-0560">Oxidoreductase</keyword>
<dbReference type="RefSeq" id="WP_358361701.1">
    <property type="nucleotide sequence ID" value="NZ_JBEZFP010000121.1"/>
</dbReference>
<dbReference type="Pfam" id="PF17147">
    <property type="entry name" value="PFOR_II"/>
    <property type="match status" value="1"/>
</dbReference>
<dbReference type="PANTHER" id="PTHR43088:SF1">
    <property type="entry name" value="SUBUNIT OF PYRUVATE:FLAVODOXIN OXIDOREDUCTASE"/>
    <property type="match status" value="1"/>
</dbReference>
<dbReference type="InterPro" id="IPR002880">
    <property type="entry name" value="Pyrv_Fd/Flavodoxin_OxRdtase_N"/>
</dbReference>
<dbReference type="Pfam" id="PF01855">
    <property type="entry name" value="POR_N"/>
    <property type="match status" value="1"/>
</dbReference>
<feature type="region of interest" description="Disordered" evidence="2">
    <location>
        <begin position="373"/>
        <end position="393"/>
    </location>
</feature>
<dbReference type="CDD" id="cd07034">
    <property type="entry name" value="TPP_PYR_PFOR_IOR-alpha_like"/>
    <property type="match status" value="1"/>
</dbReference>
<dbReference type="InterPro" id="IPR033412">
    <property type="entry name" value="PFOR_II"/>
</dbReference>
<sequence>MTSHTATADPNTTRIMPGSAAIAEAMIAAGCRFFAGYPMTPFTEVLERMAARLPEAGGVCINAESELEAVGMAWGAAATGTPAATGSTGQGLSLMQESLAEIVYARLPLVVLNMARAQGDYFQATRGGGHGDYRHLVLAPCDVPEAVELTQLAFHLAEKWRSPVLVMGDYYLAHTHQSVTIGRPEFPTLPPRDWALDGSSGGTGAAKLISPLSDAKQRHAAGRADAGYDLAEFYHRHVTVMERMVTEEPPRFEAEFTEDAEVVVVAYGTPGAYVRQAVRELRAEGRRVGYLRPITLVPFPTEAVAEAARGARVVAVYENNQGQMLDDVRLAVLGAVPVRFIGGLSLDPSGFGIAPDLDVAVLRRRLTEVHDAAVSGTTESPAATGSHGTAGVA</sequence>
<name>A0ABV3DT39_9ACTN</name>
<comment type="caution">
    <text evidence="5">The sequence shown here is derived from an EMBL/GenBank/DDBJ whole genome shotgun (WGS) entry which is preliminary data.</text>
</comment>